<dbReference type="Proteomes" id="UP000035352">
    <property type="component" value="Chromosome"/>
</dbReference>
<protein>
    <recommendedName>
        <fullName evidence="4">Lipoprotein</fullName>
    </recommendedName>
</protein>
<dbReference type="AlphaFoldDB" id="A0A0G3BMX7"/>
<feature type="compositionally biased region" description="Polar residues" evidence="1">
    <location>
        <begin position="79"/>
        <end position="89"/>
    </location>
</feature>
<proteinExistence type="predicted"/>
<accession>A0A0G3BMX7</accession>
<evidence type="ECO:0000313" key="2">
    <source>
        <dbReference type="EMBL" id="AKJ27890.1"/>
    </source>
</evidence>
<evidence type="ECO:0008006" key="4">
    <source>
        <dbReference type="Google" id="ProtNLM"/>
    </source>
</evidence>
<sequence>MNPKYLVALVAAPLVACGTAYDVQLAPDRPGAATGNAGTVPPTSSSRAQPYPAGRGHFHPQSSASNLQGPVGAGEATDWSPSPGSASRF</sequence>
<reference evidence="2 3" key="1">
    <citation type="submission" date="2015-05" db="EMBL/GenBank/DDBJ databases">
        <authorList>
            <person name="Tang B."/>
            <person name="Yu Y."/>
        </authorList>
    </citation>
    <scope>NUCLEOTIDE SEQUENCE [LARGE SCALE GENOMIC DNA]</scope>
    <source>
        <strain evidence="2 3">DSM 7029</strain>
    </source>
</reference>
<dbReference type="EMBL" id="CP011371">
    <property type="protein sequence ID" value="AKJ27890.1"/>
    <property type="molecule type" value="Genomic_DNA"/>
</dbReference>
<feature type="region of interest" description="Disordered" evidence="1">
    <location>
        <begin position="25"/>
        <end position="89"/>
    </location>
</feature>
<name>A0A0G3BMX7_9BURK</name>
<evidence type="ECO:0000256" key="1">
    <source>
        <dbReference type="SAM" id="MobiDB-lite"/>
    </source>
</evidence>
<gene>
    <name evidence="2" type="ORF">AAW51_1199</name>
</gene>
<dbReference type="RefSeq" id="WP_047193882.1">
    <property type="nucleotide sequence ID" value="NZ_CP011371.1"/>
</dbReference>
<keyword evidence="3" id="KW-1185">Reference proteome</keyword>
<dbReference type="KEGG" id="pbh:AAW51_1199"/>
<evidence type="ECO:0000313" key="3">
    <source>
        <dbReference type="Proteomes" id="UP000035352"/>
    </source>
</evidence>
<organism evidence="2 3">
    <name type="scientific">Caldimonas brevitalea</name>
    <dbReference type="NCBI Taxonomy" id="413882"/>
    <lineage>
        <taxon>Bacteria</taxon>
        <taxon>Pseudomonadati</taxon>
        <taxon>Pseudomonadota</taxon>
        <taxon>Betaproteobacteria</taxon>
        <taxon>Burkholderiales</taxon>
        <taxon>Sphaerotilaceae</taxon>
        <taxon>Caldimonas</taxon>
    </lineage>
</organism>